<protein>
    <submittedName>
        <fullName evidence="1">Uncharacterized protein</fullName>
    </submittedName>
</protein>
<proteinExistence type="predicted"/>
<accession>A0A0E9TSE9</accession>
<name>A0A0E9TSE9_ANGAN</name>
<dbReference type="AlphaFoldDB" id="A0A0E9TSE9"/>
<sequence>MLNPSFFVPNLPVRSMILVYRW</sequence>
<dbReference type="EMBL" id="GBXM01052096">
    <property type="protein sequence ID" value="JAH56481.1"/>
    <property type="molecule type" value="Transcribed_RNA"/>
</dbReference>
<organism evidence="1">
    <name type="scientific">Anguilla anguilla</name>
    <name type="common">European freshwater eel</name>
    <name type="synonym">Muraena anguilla</name>
    <dbReference type="NCBI Taxonomy" id="7936"/>
    <lineage>
        <taxon>Eukaryota</taxon>
        <taxon>Metazoa</taxon>
        <taxon>Chordata</taxon>
        <taxon>Craniata</taxon>
        <taxon>Vertebrata</taxon>
        <taxon>Euteleostomi</taxon>
        <taxon>Actinopterygii</taxon>
        <taxon>Neopterygii</taxon>
        <taxon>Teleostei</taxon>
        <taxon>Anguilliformes</taxon>
        <taxon>Anguillidae</taxon>
        <taxon>Anguilla</taxon>
    </lineage>
</organism>
<reference evidence="1" key="2">
    <citation type="journal article" date="2015" name="Fish Shellfish Immunol.">
        <title>Early steps in the European eel (Anguilla anguilla)-Vibrio vulnificus interaction in the gills: Role of the RtxA13 toxin.</title>
        <authorList>
            <person name="Callol A."/>
            <person name="Pajuelo D."/>
            <person name="Ebbesson L."/>
            <person name="Teles M."/>
            <person name="MacKenzie S."/>
            <person name="Amaro C."/>
        </authorList>
    </citation>
    <scope>NUCLEOTIDE SEQUENCE</scope>
</reference>
<evidence type="ECO:0000313" key="1">
    <source>
        <dbReference type="EMBL" id="JAH56481.1"/>
    </source>
</evidence>
<reference evidence="1" key="1">
    <citation type="submission" date="2014-11" db="EMBL/GenBank/DDBJ databases">
        <authorList>
            <person name="Amaro Gonzalez C."/>
        </authorList>
    </citation>
    <scope>NUCLEOTIDE SEQUENCE</scope>
</reference>